<reference evidence="2 3" key="1">
    <citation type="submission" date="2016-11" db="EMBL/GenBank/DDBJ databases">
        <authorList>
            <person name="Jaros S."/>
            <person name="Januszkiewicz K."/>
            <person name="Wedrychowicz H."/>
        </authorList>
    </citation>
    <scope>NUCLEOTIDE SEQUENCE [LARGE SCALE GENOMIC DNA]</scope>
    <source>
        <strain evidence="2 3">DSM 18899</strain>
    </source>
</reference>
<dbReference type="EMBL" id="FPKR01000011">
    <property type="protein sequence ID" value="SFZ78120.1"/>
    <property type="molecule type" value="Genomic_DNA"/>
</dbReference>
<evidence type="ECO:0000313" key="3">
    <source>
        <dbReference type="Proteomes" id="UP000186513"/>
    </source>
</evidence>
<dbReference type="InterPro" id="IPR011048">
    <property type="entry name" value="Haem_d1_sf"/>
</dbReference>
<dbReference type="AlphaFoldDB" id="A0A1K2HMS1"/>
<proteinExistence type="predicted"/>
<keyword evidence="3" id="KW-1185">Reference proteome</keyword>
<dbReference type="OrthoDB" id="60524at2"/>
<organism evidence="2 3">
    <name type="scientific">Chitinimonas taiwanensis DSM 18899</name>
    <dbReference type="NCBI Taxonomy" id="1121279"/>
    <lineage>
        <taxon>Bacteria</taxon>
        <taxon>Pseudomonadati</taxon>
        <taxon>Pseudomonadota</taxon>
        <taxon>Betaproteobacteria</taxon>
        <taxon>Neisseriales</taxon>
        <taxon>Chitinibacteraceae</taxon>
        <taxon>Chitinimonas</taxon>
    </lineage>
</organism>
<accession>A0A1K2HMS1</accession>
<feature type="signal peptide" evidence="1">
    <location>
        <begin position="1"/>
        <end position="21"/>
    </location>
</feature>
<dbReference type="Proteomes" id="UP000186513">
    <property type="component" value="Unassembled WGS sequence"/>
</dbReference>
<dbReference type="Gene3D" id="2.130.10.10">
    <property type="entry name" value="YVTN repeat-like/Quinoprotein amine dehydrogenase"/>
    <property type="match status" value="1"/>
</dbReference>
<dbReference type="InterPro" id="IPR015943">
    <property type="entry name" value="WD40/YVTN_repeat-like_dom_sf"/>
</dbReference>
<dbReference type="STRING" id="1121279.SAMN02745887_02803"/>
<evidence type="ECO:0000256" key="1">
    <source>
        <dbReference type="SAM" id="SignalP"/>
    </source>
</evidence>
<sequence length="427" mass="45845">MNAFPSAPRRLAALLLLSLLAACNSETQQGKPSADAGHDDDHASSTLGRLAISEAGATALRVYDLDKQAVAQSFTLAYAPSALYASPDRRYALAIQRTQDAVQIVDGGVWQEDHGDHLHDYAEAPRLLSYQLNGVRPTHYETHDRLAALFMDGLVSSNSPAGVVTLSDASIAASRAEATLTLDKPMHGTAEPRGEYLLTTYRAPDNTDTLPSQVELYRRQGNSYQFVQRFDTPCPGLHGSYSNVNYSAFGCSDGVLLIRQDGANFTASKLANPADIGTGVRIGTITGHHEQARFVGIASPGHLFEIDPDKATITRINWATGRTQRGVAFDRHGEQLLVLDDQGSVHVLDSAAAWAKRSSLSVIASMPTASPFPSLTISQSDDLAYLADPAGRQIAVIDIAQASLRAPLPLNFSPMGLTWLGIAHHDH</sequence>
<name>A0A1K2HMS1_9NEIS</name>
<gene>
    <name evidence="2" type="ORF">SAMN02745887_02803</name>
</gene>
<dbReference type="SUPFAM" id="SSF51004">
    <property type="entry name" value="C-terminal (heme d1) domain of cytochrome cd1-nitrite reductase"/>
    <property type="match status" value="1"/>
</dbReference>
<evidence type="ECO:0008006" key="4">
    <source>
        <dbReference type="Google" id="ProtNLM"/>
    </source>
</evidence>
<feature type="chain" id="PRO_5012001258" description="DNA-binding beta-propeller fold protein YncE" evidence="1">
    <location>
        <begin position="22"/>
        <end position="427"/>
    </location>
</feature>
<protein>
    <recommendedName>
        <fullName evidence="4">DNA-binding beta-propeller fold protein YncE</fullName>
    </recommendedName>
</protein>
<evidence type="ECO:0000313" key="2">
    <source>
        <dbReference type="EMBL" id="SFZ78120.1"/>
    </source>
</evidence>
<keyword evidence="1" id="KW-0732">Signal</keyword>
<dbReference type="RefSeq" id="WP_072429299.1">
    <property type="nucleotide sequence ID" value="NZ_FPKR01000011.1"/>
</dbReference>